<feature type="domain" description="PI-PLC Y-box" evidence="9">
    <location>
        <begin position="577"/>
        <end position="688"/>
    </location>
</feature>
<dbReference type="PRINTS" id="PR00390">
    <property type="entry name" value="PHPHLIPASEC"/>
</dbReference>
<dbReference type="Pfam" id="PF00387">
    <property type="entry name" value="PI-PLC-Y"/>
    <property type="match status" value="1"/>
</dbReference>
<dbReference type="InterPro" id="IPR000909">
    <property type="entry name" value="PLipase_C_PInositol-sp_X_dom"/>
</dbReference>
<gene>
    <name evidence="10" type="ORF">CYCCA115_LOCUS2720</name>
</gene>
<evidence type="ECO:0000256" key="3">
    <source>
        <dbReference type="ARBA" id="ARBA00022963"/>
    </source>
</evidence>
<feature type="domain" description="C2" evidence="8">
    <location>
        <begin position="681"/>
        <end position="816"/>
    </location>
</feature>
<dbReference type="PANTHER" id="PTHR10336:SF36">
    <property type="entry name" value="1-PHOSPHATIDYLINOSITOL 4,5-BISPHOSPHATE PHOSPHODIESTERASE BETA-4"/>
    <property type="match status" value="1"/>
</dbReference>
<dbReference type="SUPFAM" id="SSF49562">
    <property type="entry name" value="C2 domain (Calcium/lipid-binding domain, CaLB)"/>
    <property type="match status" value="1"/>
</dbReference>
<evidence type="ECO:0000256" key="4">
    <source>
        <dbReference type="ARBA" id="ARBA00023098"/>
    </source>
</evidence>
<evidence type="ECO:0000259" key="9">
    <source>
        <dbReference type="PROSITE" id="PS50008"/>
    </source>
</evidence>
<dbReference type="GO" id="GO:0004435">
    <property type="term" value="F:phosphatidylinositol-4,5-bisphosphate phospholipase C activity"/>
    <property type="evidence" value="ECO:0007669"/>
    <property type="project" value="UniProtKB-EC"/>
</dbReference>
<dbReference type="InterPro" id="IPR017946">
    <property type="entry name" value="PLC-like_Pdiesterase_TIM-brl"/>
</dbReference>
<dbReference type="Gene3D" id="2.60.40.150">
    <property type="entry name" value="C2 domain"/>
    <property type="match status" value="1"/>
</dbReference>
<comment type="caution">
    <text evidence="10">The sequence shown here is derived from an EMBL/GenBank/DDBJ whole genome shotgun (WGS) entry which is preliminary data.</text>
</comment>
<evidence type="ECO:0000259" key="8">
    <source>
        <dbReference type="PROSITE" id="PS50004"/>
    </source>
</evidence>
<keyword evidence="5" id="KW-0807">Transducer</keyword>
<comment type="catalytic activity">
    <reaction evidence="6">
        <text>a 1,2-diacyl-sn-glycero-3-phospho-(1D-myo-inositol-4,5-bisphosphate) + H2O = 1D-myo-inositol 1,4,5-trisphosphate + a 1,2-diacyl-sn-glycerol + H(+)</text>
        <dbReference type="Rhea" id="RHEA:33179"/>
        <dbReference type="ChEBI" id="CHEBI:15377"/>
        <dbReference type="ChEBI" id="CHEBI:15378"/>
        <dbReference type="ChEBI" id="CHEBI:17815"/>
        <dbReference type="ChEBI" id="CHEBI:58456"/>
        <dbReference type="ChEBI" id="CHEBI:203600"/>
        <dbReference type="EC" id="3.1.4.11"/>
    </reaction>
</comment>
<dbReference type="SMART" id="SM00148">
    <property type="entry name" value="PLCXc"/>
    <property type="match status" value="1"/>
</dbReference>
<dbReference type="PANTHER" id="PTHR10336">
    <property type="entry name" value="PHOSPHOINOSITIDE-SPECIFIC PHOSPHOLIPASE C FAMILY PROTEIN"/>
    <property type="match status" value="1"/>
</dbReference>
<dbReference type="CDD" id="cd08558">
    <property type="entry name" value="PI-PLCc_eukaryota"/>
    <property type="match status" value="1"/>
</dbReference>
<dbReference type="CDD" id="cd00275">
    <property type="entry name" value="C2_PLC_like"/>
    <property type="match status" value="1"/>
</dbReference>
<dbReference type="InterPro" id="IPR000008">
    <property type="entry name" value="C2_dom"/>
</dbReference>
<dbReference type="Pfam" id="PF00168">
    <property type="entry name" value="C2"/>
    <property type="match status" value="1"/>
</dbReference>
<evidence type="ECO:0000313" key="11">
    <source>
        <dbReference type="Proteomes" id="UP001295423"/>
    </source>
</evidence>
<evidence type="ECO:0000256" key="1">
    <source>
        <dbReference type="ARBA" id="ARBA00012368"/>
    </source>
</evidence>
<dbReference type="PROSITE" id="PS50007">
    <property type="entry name" value="PIPLC_X_DOMAIN"/>
    <property type="match status" value="1"/>
</dbReference>
<dbReference type="InterPro" id="IPR001711">
    <property type="entry name" value="PLipase_C_Pinositol-sp_Y"/>
</dbReference>
<dbReference type="Gene3D" id="3.20.20.190">
    <property type="entry name" value="Phosphatidylinositol (PI) phosphodiesterase"/>
    <property type="match status" value="1"/>
</dbReference>
<dbReference type="InterPro" id="IPR035892">
    <property type="entry name" value="C2_domain_sf"/>
</dbReference>
<dbReference type="GO" id="GO:0051209">
    <property type="term" value="P:release of sequestered calcium ion into cytosol"/>
    <property type="evidence" value="ECO:0007669"/>
    <property type="project" value="TreeGrafter"/>
</dbReference>
<dbReference type="AlphaFoldDB" id="A0AAD2CGV9"/>
<name>A0AAD2CGV9_9STRA</name>
<dbReference type="Proteomes" id="UP001295423">
    <property type="component" value="Unassembled WGS sequence"/>
</dbReference>
<feature type="region of interest" description="Disordered" evidence="7">
    <location>
        <begin position="1"/>
        <end position="47"/>
    </location>
</feature>
<dbReference type="EMBL" id="CAKOGP040000213">
    <property type="protein sequence ID" value="CAJ1932171.1"/>
    <property type="molecule type" value="Genomic_DNA"/>
</dbReference>
<evidence type="ECO:0000256" key="2">
    <source>
        <dbReference type="ARBA" id="ARBA00022801"/>
    </source>
</evidence>
<dbReference type="PROSITE" id="PS50004">
    <property type="entry name" value="C2"/>
    <property type="match status" value="1"/>
</dbReference>
<dbReference type="GO" id="GO:0048015">
    <property type="term" value="P:phosphatidylinositol-mediated signaling"/>
    <property type="evidence" value="ECO:0007669"/>
    <property type="project" value="TreeGrafter"/>
</dbReference>
<keyword evidence="4 6" id="KW-0443">Lipid metabolism</keyword>
<evidence type="ECO:0000256" key="5">
    <source>
        <dbReference type="ARBA" id="ARBA00023224"/>
    </source>
</evidence>
<dbReference type="EC" id="3.1.4.11" evidence="1 6"/>
<dbReference type="SUPFAM" id="SSF47473">
    <property type="entry name" value="EF-hand"/>
    <property type="match status" value="1"/>
</dbReference>
<accession>A0AAD2CGV9</accession>
<dbReference type="SMART" id="SM00239">
    <property type="entry name" value="C2"/>
    <property type="match status" value="1"/>
</dbReference>
<dbReference type="InterPro" id="IPR001192">
    <property type="entry name" value="PI-PLC_fam"/>
</dbReference>
<sequence>MPNKRTPSPRLRPENEHFMQPSSARTKEKSCRKGSKPSRRSSFTPGSRRYHLMAKESLERETSSSFVSTPGFFVREGMKNISLMRPLHEGIPVLKLSTSGKMQKRVLTLSSCQQTLFLTHSKVSPETKACMLKVPFYTPSRGFGKKYAGNYLRYIDVGDLEAFCVGVVSNKLLEENIQTKHIPSLVTIFHHEHFGKRYINLVIANAAHRMGLIAALQLMKRTYDESQQWVSRSVLLMRYIWYDIDRDISQLISKEQFARICGRINLNVKDAKEAFKDFRQSENISQSSLTYGECMRLMEHLQSNNDVTDSIWKRIFGKAKCLSAKSLLEFLHNVQEERNSDLSDAKDLIAILNHIEMSPDHALVDVTSKVDKARFAEYLHSSLNDAFDPRYQELPTRKLTKPLSHYWINSSHNTYLTGDQLKSKSSVEAYLYALRRGCKCLELDCWNGPETSKTDDKLRVNVYHGHTFTSKISFLSIILMVNNFLISNPDSYPIILSLEIHCSSLHQNHMAEILKKTLGGKLFIPTPASSKEEMPSPEKLKGLVLIKGKYPPESEDIQGELRENQDLPNCAKSLLDLTYFHETKFHKFDDSCSMIPSNMHSIEESKITKIAEKSANSPFLWRKYNVDHMTRTYPAGIRVDSSNYNPVFAWSMGCQMVALNFQTSDDNMALNDGRFRQDGGCGYIPKPSSVMNGKKPGQVAIKIRVLCASCLPKPHGAQKGGKIDPYVQMELHDVKVRKRKEEYYTVSYSTNSIRENGYSPIWKDEGRQFLVHHPDVAMVLFKVIDQDIVGGDSQIACAAIPVTSLRQGFRSIQLYHFNNHRIGPYKMATLLVQIQKLEKSEKRKL</sequence>
<keyword evidence="11" id="KW-1185">Reference proteome</keyword>
<evidence type="ECO:0000256" key="7">
    <source>
        <dbReference type="SAM" id="MobiDB-lite"/>
    </source>
</evidence>
<evidence type="ECO:0000313" key="10">
    <source>
        <dbReference type="EMBL" id="CAJ1932171.1"/>
    </source>
</evidence>
<dbReference type="SUPFAM" id="SSF51695">
    <property type="entry name" value="PLC-like phosphodiesterases"/>
    <property type="match status" value="1"/>
</dbReference>
<organism evidence="10 11">
    <name type="scientific">Cylindrotheca closterium</name>
    <dbReference type="NCBI Taxonomy" id="2856"/>
    <lineage>
        <taxon>Eukaryota</taxon>
        <taxon>Sar</taxon>
        <taxon>Stramenopiles</taxon>
        <taxon>Ochrophyta</taxon>
        <taxon>Bacillariophyta</taxon>
        <taxon>Bacillariophyceae</taxon>
        <taxon>Bacillariophycidae</taxon>
        <taxon>Bacillariales</taxon>
        <taxon>Bacillariaceae</taxon>
        <taxon>Cylindrotheca</taxon>
    </lineage>
</organism>
<keyword evidence="3 6" id="KW-0442">Lipid degradation</keyword>
<protein>
    <recommendedName>
        <fullName evidence="1 6">Phosphoinositide phospholipase C</fullName>
        <ecNumber evidence="1 6">3.1.4.11</ecNumber>
    </recommendedName>
</protein>
<keyword evidence="2 6" id="KW-0378">Hydrolase</keyword>
<reference evidence="10" key="1">
    <citation type="submission" date="2023-08" db="EMBL/GenBank/DDBJ databases">
        <authorList>
            <person name="Audoor S."/>
            <person name="Bilcke G."/>
        </authorList>
    </citation>
    <scope>NUCLEOTIDE SEQUENCE</scope>
</reference>
<dbReference type="GO" id="GO:0016042">
    <property type="term" value="P:lipid catabolic process"/>
    <property type="evidence" value="ECO:0007669"/>
    <property type="project" value="UniProtKB-KW"/>
</dbReference>
<evidence type="ECO:0000256" key="6">
    <source>
        <dbReference type="RuleBase" id="RU361133"/>
    </source>
</evidence>
<dbReference type="SMART" id="SM00149">
    <property type="entry name" value="PLCYc"/>
    <property type="match status" value="1"/>
</dbReference>
<dbReference type="InterPro" id="IPR011992">
    <property type="entry name" value="EF-hand-dom_pair"/>
</dbReference>
<proteinExistence type="predicted"/>
<dbReference type="PROSITE" id="PS50008">
    <property type="entry name" value="PIPLC_Y_DOMAIN"/>
    <property type="match status" value="1"/>
</dbReference>
<dbReference type="Pfam" id="PF00388">
    <property type="entry name" value="PI-PLC-X"/>
    <property type="match status" value="1"/>
</dbReference>